<evidence type="ECO:0000256" key="11">
    <source>
        <dbReference type="ARBA" id="ARBA00023291"/>
    </source>
</evidence>
<dbReference type="PROSITE" id="PS51379">
    <property type="entry name" value="4FE4S_FER_2"/>
    <property type="match status" value="1"/>
</dbReference>
<proteinExistence type="predicted"/>
<evidence type="ECO:0000256" key="3">
    <source>
        <dbReference type="ARBA" id="ARBA00013529"/>
    </source>
</evidence>
<name>A0A7G7MCI9_9PSEU</name>
<dbReference type="GO" id="GO:0009055">
    <property type="term" value="F:electron transfer activity"/>
    <property type="evidence" value="ECO:0007669"/>
    <property type="project" value="UniProtKB-UniRule"/>
</dbReference>
<dbReference type="PROSITE" id="PS00198">
    <property type="entry name" value="4FE4S_FER_1"/>
    <property type="match status" value="1"/>
</dbReference>
<dbReference type="Proteomes" id="UP000515728">
    <property type="component" value="Chromosome"/>
</dbReference>
<dbReference type="InterPro" id="IPR054830">
    <property type="entry name" value="FdxA_Actino"/>
</dbReference>
<comment type="function">
    <text evidence="2 12">Ferredoxins are iron-sulfur proteins that transfer electrons in a wide variety of metabolic reactions.</text>
</comment>
<keyword evidence="7" id="KW-0677">Repeat</keyword>
<evidence type="ECO:0000256" key="5">
    <source>
        <dbReference type="ARBA" id="ARBA00022485"/>
    </source>
</evidence>
<dbReference type="NCBIfam" id="NF045480">
    <property type="entry name" value="FdxA_Actino"/>
    <property type="match status" value="1"/>
</dbReference>
<dbReference type="SUPFAM" id="SSF54862">
    <property type="entry name" value="4Fe-4S ferredoxins"/>
    <property type="match status" value="1"/>
</dbReference>
<keyword evidence="8 12" id="KW-0249">Electron transport</keyword>
<dbReference type="GO" id="GO:0046872">
    <property type="term" value="F:metal ion binding"/>
    <property type="evidence" value="ECO:0007669"/>
    <property type="project" value="UniProtKB-UniRule"/>
</dbReference>
<evidence type="ECO:0000313" key="14">
    <source>
        <dbReference type="EMBL" id="QNG50500.1"/>
    </source>
</evidence>
<keyword evidence="15" id="KW-1185">Reference proteome</keyword>
<dbReference type="Pfam" id="PF00037">
    <property type="entry name" value="Fer4"/>
    <property type="match status" value="1"/>
</dbReference>
<evidence type="ECO:0000313" key="15">
    <source>
        <dbReference type="Proteomes" id="UP000515728"/>
    </source>
</evidence>
<dbReference type="PRINTS" id="PR00354">
    <property type="entry name" value="7FE8SFRDOXIN"/>
</dbReference>
<dbReference type="InterPro" id="IPR050294">
    <property type="entry name" value="RnfB_subfamily"/>
</dbReference>
<evidence type="ECO:0000256" key="7">
    <source>
        <dbReference type="ARBA" id="ARBA00022737"/>
    </source>
</evidence>
<dbReference type="PANTHER" id="PTHR42859:SF2">
    <property type="entry name" value="FERREDOXIN"/>
    <property type="match status" value="1"/>
</dbReference>
<evidence type="ECO:0000256" key="8">
    <source>
        <dbReference type="ARBA" id="ARBA00022982"/>
    </source>
</evidence>
<dbReference type="InterPro" id="IPR017900">
    <property type="entry name" value="4Fe4S_Fe_S_CS"/>
</dbReference>
<organism evidence="14 15">
    <name type="scientific">Pseudonocardia petroleophila</name>
    <dbReference type="NCBI Taxonomy" id="37331"/>
    <lineage>
        <taxon>Bacteria</taxon>
        <taxon>Bacillati</taxon>
        <taxon>Actinomycetota</taxon>
        <taxon>Actinomycetes</taxon>
        <taxon>Pseudonocardiales</taxon>
        <taxon>Pseudonocardiaceae</taxon>
        <taxon>Pseudonocardia</taxon>
    </lineage>
</organism>
<keyword evidence="11 12" id="KW-0003">3Fe-4S</keyword>
<dbReference type="AlphaFoldDB" id="A0A7G7MCI9"/>
<dbReference type="InterPro" id="IPR000813">
    <property type="entry name" value="7Fe_ferredoxin"/>
</dbReference>
<dbReference type="KEGG" id="ppel:H6H00_19960"/>
<evidence type="ECO:0000259" key="13">
    <source>
        <dbReference type="PROSITE" id="PS51379"/>
    </source>
</evidence>
<dbReference type="GO" id="GO:0051539">
    <property type="term" value="F:4 iron, 4 sulfur cluster binding"/>
    <property type="evidence" value="ECO:0007669"/>
    <property type="project" value="UniProtKB-UniRule"/>
</dbReference>
<evidence type="ECO:0000256" key="12">
    <source>
        <dbReference type="RuleBase" id="RU365098"/>
    </source>
</evidence>
<keyword evidence="4 12" id="KW-0813">Transport</keyword>
<reference evidence="14 15" key="1">
    <citation type="submission" date="2020-08" db="EMBL/GenBank/DDBJ databases">
        <authorList>
            <person name="Mo P."/>
        </authorList>
    </citation>
    <scope>NUCLEOTIDE SEQUENCE [LARGE SCALE GENOMIC DNA]</scope>
    <source>
        <strain evidence="14 15">CGMCC 4.1532</strain>
    </source>
</reference>
<protein>
    <recommendedName>
        <fullName evidence="3 12">Ferredoxin</fullName>
    </recommendedName>
</protein>
<sequence>MTYVITSSCIDVLDKGCMDVCPVDCIYEGERKLYIHPDECIDCGACESACPQTAIAYEDSVEPGEVHHVEDNKAFFWSVLPGRDEPLGIIGGSPDIGPVGVDTPLVTAIPRR</sequence>
<dbReference type="EMBL" id="CP060131">
    <property type="protein sequence ID" value="QNG50500.1"/>
    <property type="molecule type" value="Genomic_DNA"/>
</dbReference>
<accession>A0A7G7MCI9</accession>
<evidence type="ECO:0000256" key="2">
    <source>
        <dbReference type="ARBA" id="ARBA00003532"/>
    </source>
</evidence>
<evidence type="ECO:0000256" key="4">
    <source>
        <dbReference type="ARBA" id="ARBA00022448"/>
    </source>
</evidence>
<dbReference type="RefSeq" id="WP_185717262.1">
    <property type="nucleotide sequence ID" value="NZ_BAAAWI010000001.1"/>
</dbReference>
<comment type="cofactor">
    <cofactor evidence="12">
        <name>[3Fe-4S] cluster</name>
        <dbReference type="ChEBI" id="CHEBI:21137"/>
    </cofactor>
    <text evidence="12">Binds 1 [3Fe-4S] cluster.</text>
</comment>
<dbReference type="Gene3D" id="3.30.70.20">
    <property type="match status" value="1"/>
</dbReference>
<evidence type="ECO:0000256" key="6">
    <source>
        <dbReference type="ARBA" id="ARBA00022723"/>
    </source>
</evidence>
<evidence type="ECO:0000256" key="9">
    <source>
        <dbReference type="ARBA" id="ARBA00023004"/>
    </source>
</evidence>
<evidence type="ECO:0000256" key="1">
    <source>
        <dbReference type="ARBA" id="ARBA00001966"/>
    </source>
</evidence>
<comment type="cofactor">
    <cofactor evidence="1 12">
        <name>[4Fe-4S] cluster</name>
        <dbReference type="ChEBI" id="CHEBI:49883"/>
    </cofactor>
</comment>
<feature type="domain" description="4Fe-4S ferredoxin-type" evidence="13">
    <location>
        <begin position="31"/>
        <end position="60"/>
    </location>
</feature>
<evidence type="ECO:0000256" key="10">
    <source>
        <dbReference type="ARBA" id="ARBA00023014"/>
    </source>
</evidence>
<keyword evidence="9 12" id="KW-0408">Iron</keyword>
<gene>
    <name evidence="14" type="ORF">H6H00_19960</name>
</gene>
<keyword evidence="10 12" id="KW-0411">Iron-sulfur</keyword>
<keyword evidence="6 12" id="KW-0479">Metal-binding</keyword>
<dbReference type="GO" id="GO:0051538">
    <property type="term" value="F:3 iron, 4 sulfur cluster binding"/>
    <property type="evidence" value="ECO:0007669"/>
    <property type="project" value="UniProtKB-UniRule"/>
</dbReference>
<dbReference type="InterPro" id="IPR017896">
    <property type="entry name" value="4Fe4S_Fe-S-bd"/>
</dbReference>
<keyword evidence="5 12" id="KW-0004">4Fe-4S</keyword>
<dbReference type="PANTHER" id="PTHR42859">
    <property type="entry name" value="OXIDOREDUCTASE"/>
    <property type="match status" value="1"/>
</dbReference>